<dbReference type="GO" id="GO:0016020">
    <property type="term" value="C:membrane"/>
    <property type="evidence" value="ECO:0007669"/>
    <property type="project" value="UniProtKB-SubCell"/>
</dbReference>
<evidence type="ECO:0000256" key="7">
    <source>
        <dbReference type="RuleBase" id="RU079119"/>
    </source>
</evidence>
<comment type="catalytic activity">
    <reaction evidence="7">
        <text>L-cysteinyl-[protein] + hexadecanoyl-CoA = S-hexadecanoyl-L-cysteinyl-[protein] + CoA</text>
        <dbReference type="Rhea" id="RHEA:36683"/>
        <dbReference type="Rhea" id="RHEA-COMP:10131"/>
        <dbReference type="Rhea" id="RHEA-COMP:11032"/>
        <dbReference type="ChEBI" id="CHEBI:29950"/>
        <dbReference type="ChEBI" id="CHEBI:57287"/>
        <dbReference type="ChEBI" id="CHEBI:57379"/>
        <dbReference type="ChEBI" id="CHEBI:74151"/>
        <dbReference type="EC" id="2.3.1.225"/>
    </reaction>
</comment>
<feature type="domain" description="Palmitoyltransferase DHHC" evidence="8">
    <location>
        <begin position="160"/>
        <end position="299"/>
    </location>
</feature>
<feature type="transmembrane region" description="Helical" evidence="7">
    <location>
        <begin position="207"/>
        <end position="227"/>
    </location>
</feature>
<dbReference type="OrthoDB" id="430659at2759"/>
<dbReference type="Pfam" id="PF01529">
    <property type="entry name" value="DHHC"/>
    <property type="match status" value="1"/>
</dbReference>
<sequence>MKLLSESKIKKNKFDVLLPLIFILATNFIAIVSLEFCIMIFLVFPVAITSFYIYCAKKSSRTNVFFIFSLLSAIYFICLFEFFVPLLELLPQENFVFVSLITLTVIFFFKTYQHSSLNRLGASSSTTSESLKNNTNDSVSVSLIEAEEKQCDSDEDLDSEDKNSCSICRKFIPARTFHCNSCKSCIIGRDHHNYFLNCCIGRFNHKYFLFGCISSFSALLLFANLSLTSICHPFPVFKIFGVMFLLPDDCTDVFRETEIALCFVGAIYAIELAIALFIVIIHQFVLISKGMTSHEFWIHKERVNSRKYGIWRNWKNFCYI</sequence>
<evidence type="ECO:0000256" key="6">
    <source>
        <dbReference type="ARBA" id="ARBA00023315"/>
    </source>
</evidence>
<evidence type="ECO:0000259" key="8">
    <source>
        <dbReference type="Pfam" id="PF01529"/>
    </source>
</evidence>
<dbReference type="Proteomes" id="UP001107558">
    <property type="component" value="Chromosome 3"/>
</dbReference>
<keyword evidence="6 7" id="KW-0012">Acyltransferase</keyword>
<evidence type="ECO:0000313" key="10">
    <source>
        <dbReference type="Proteomes" id="UP001107558"/>
    </source>
</evidence>
<comment type="similarity">
    <text evidence="7">Belongs to the DHHC palmitoyltransferase family.</text>
</comment>
<keyword evidence="4 7" id="KW-1133">Transmembrane helix</keyword>
<protein>
    <recommendedName>
        <fullName evidence="7">Palmitoyltransferase</fullName>
        <ecNumber evidence="7">2.3.1.225</ecNumber>
    </recommendedName>
</protein>
<feature type="transmembrane region" description="Helical" evidence="7">
    <location>
        <begin position="95"/>
        <end position="112"/>
    </location>
</feature>
<comment type="caution">
    <text evidence="9">The sequence shown here is derived from an EMBL/GenBank/DDBJ whole genome shotgun (WGS) entry which is preliminary data.</text>
</comment>
<dbReference type="InterPro" id="IPR001594">
    <property type="entry name" value="Palmitoyltrfase_DHHC"/>
</dbReference>
<keyword evidence="2 7" id="KW-0808">Transferase</keyword>
<keyword evidence="3 7" id="KW-0812">Transmembrane</keyword>
<dbReference type="AlphaFoldDB" id="A0A9J6BP37"/>
<keyword evidence="5 7" id="KW-0472">Membrane</keyword>
<name>A0A9J6BP37_POLVA</name>
<accession>A0A9J6BP37</accession>
<dbReference type="PROSITE" id="PS50216">
    <property type="entry name" value="DHHC"/>
    <property type="match status" value="1"/>
</dbReference>
<dbReference type="InterPro" id="IPR039859">
    <property type="entry name" value="PFA4/ZDH16/20/ERF2-like"/>
</dbReference>
<reference evidence="9" key="1">
    <citation type="submission" date="2021-03" db="EMBL/GenBank/DDBJ databases">
        <title>Chromosome level genome of the anhydrobiotic midge Polypedilum vanderplanki.</title>
        <authorList>
            <person name="Yoshida Y."/>
            <person name="Kikawada T."/>
            <person name="Gusev O."/>
        </authorList>
    </citation>
    <scope>NUCLEOTIDE SEQUENCE</scope>
    <source>
        <strain evidence="9">NIAS01</strain>
        <tissue evidence="9">Whole body or cell culture</tissue>
    </source>
</reference>
<evidence type="ECO:0000256" key="3">
    <source>
        <dbReference type="ARBA" id="ARBA00022692"/>
    </source>
</evidence>
<proteinExistence type="inferred from homology"/>
<feature type="transmembrane region" description="Helical" evidence="7">
    <location>
        <begin position="63"/>
        <end position="83"/>
    </location>
</feature>
<evidence type="ECO:0000256" key="4">
    <source>
        <dbReference type="ARBA" id="ARBA00022989"/>
    </source>
</evidence>
<dbReference type="EC" id="2.3.1.225" evidence="7"/>
<evidence type="ECO:0000256" key="2">
    <source>
        <dbReference type="ARBA" id="ARBA00022679"/>
    </source>
</evidence>
<keyword evidence="10" id="KW-1185">Reference proteome</keyword>
<evidence type="ECO:0000313" key="9">
    <source>
        <dbReference type="EMBL" id="KAG5671469.1"/>
    </source>
</evidence>
<feature type="transmembrane region" description="Helical" evidence="7">
    <location>
        <begin position="263"/>
        <end position="287"/>
    </location>
</feature>
<dbReference type="EMBL" id="JADBJN010000003">
    <property type="protein sequence ID" value="KAG5671469.1"/>
    <property type="molecule type" value="Genomic_DNA"/>
</dbReference>
<gene>
    <name evidence="9" type="ORF">PVAND_001664</name>
</gene>
<comment type="domain">
    <text evidence="7">The DHHC domain is required for palmitoyltransferase activity.</text>
</comment>
<dbReference type="GO" id="GO:0019706">
    <property type="term" value="F:protein-cysteine S-palmitoyltransferase activity"/>
    <property type="evidence" value="ECO:0007669"/>
    <property type="project" value="UniProtKB-EC"/>
</dbReference>
<comment type="subcellular location">
    <subcellularLocation>
        <location evidence="1">Membrane</location>
        <topology evidence="1">Multi-pass membrane protein</topology>
    </subcellularLocation>
</comment>
<evidence type="ECO:0000256" key="5">
    <source>
        <dbReference type="ARBA" id="ARBA00023136"/>
    </source>
</evidence>
<feature type="transmembrane region" description="Helical" evidence="7">
    <location>
        <begin position="12"/>
        <end position="32"/>
    </location>
</feature>
<evidence type="ECO:0000256" key="1">
    <source>
        <dbReference type="ARBA" id="ARBA00004141"/>
    </source>
</evidence>
<organism evidence="9 10">
    <name type="scientific">Polypedilum vanderplanki</name>
    <name type="common">Sleeping chironomid midge</name>
    <dbReference type="NCBI Taxonomy" id="319348"/>
    <lineage>
        <taxon>Eukaryota</taxon>
        <taxon>Metazoa</taxon>
        <taxon>Ecdysozoa</taxon>
        <taxon>Arthropoda</taxon>
        <taxon>Hexapoda</taxon>
        <taxon>Insecta</taxon>
        <taxon>Pterygota</taxon>
        <taxon>Neoptera</taxon>
        <taxon>Endopterygota</taxon>
        <taxon>Diptera</taxon>
        <taxon>Nematocera</taxon>
        <taxon>Chironomoidea</taxon>
        <taxon>Chironomidae</taxon>
        <taxon>Chironominae</taxon>
        <taxon>Polypedilum</taxon>
        <taxon>Polypedilum</taxon>
    </lineage>
</organism>
<dbReference type="PANTHER" id="PTHR12246">
    <property type="entry name" value="PALMITOYLTRANSFERASE ZDHHC16"/>
    <property type="match status" value="1"/>
</dbReference>